<feature type="region of interest" description="Disordered" evidence="4">
    <location>
        <begin position="78"/>
        <end position="109"/>
    </location>
</feature>
<dbReference type="InterPro" id="IPR050164">
    <property type="entry name" value="Peptidase_C19"/>
</dbReference>
<dbReference type="AlphaFoldDB" id="A0AAI9UIX3"/>
<dbReference type="InterPro" id="IPR001607">
    <property type="entry name" value="Znf_UBP"/>
</dbReference>
<organism evidence="6 7">
    <name type="scientific">Colletotrichum cuscutae</name>
    <dbReference type="NCBI Taxonomy" id="1209917"/>
    <lineage>
        <taxon>Eukaryota</taxon>
        <taxon>Fungi</taxon>
        <taxon>Dikarya</taxon>
        <taxon>Ascomycota</taxon>
        <taxon>Pezizomycotina</taxon>
        <taxon>Sordariomycetes</taxon>
        <taxon>Hypocreomycetidae</taxon>
        <taxon>Glomerellales</taxon>
        <taxon>Glomerellaceae</taxon>
        <taxon>Colletotrichum</taxon>
        <taxon>Colletotrichum acutatum species complex</taxon>
    </lineage>
</organism>
<dbReference type="InterPro" id="IPR018200">
    <property type="entry name" value="USP_CS"/>
</dbReference>
<keyword evidence="2" id="KW-0863">Zinc-finger</keyword>
<dbReference type="EMBL" id="MPDP01000280">
    <property type="protein sequence ID" value="KAK1457892.1"/>
    <property type="molecule type" value="Genomic_DNA"/>
</dbReference>
<dbReference type="Gene3D" id="3.30.40.10">
    <property type="entry name" value="Zinc/RING finger domain, C3HC4 (zinc finger)"/>
    <property type="match status" value="1"/>
</dbReference>
<dbReference type="InterPro" id="IPR001394">
    <property type="entry name" value="Peptidase_C19_UCH"/>
</dbReference>
<dbReference type="Pfam" id="PF00443">
    <property type="entry name" value="UCH"/>
    <property type="match status" value="1"/>
</dbReference>
<dbReference type="PROSITE" id="PS50235">
    <property type="entry name" value="USP_3"/>
    <property type="match status" value="1"/>
</dbReference>
<evidence type="ECO:0000256" key="1">
    <source>
        <dbReference type="ARBA" id="ARBA00022723"/>
    </source>
</evidence>
<feature type="non-terminal residue" evidence="6">
    <location>
        <position position="1"/>
    </location>
</feature>
<dbReference type="PANTHER" id="PTHR24006:SF937">
    <property type="entry name" value="UBIQUITIN CARBOXYL-TERMINAL HYDROLASE"/>
    <property type="match status" value="1"/>
</dbReference>
<evidence type="ECO:0000313" key="6">
    <source>
        <dbReference type="EMBL" id="KAK1457892.1"/>
    </source>
</evidence>
<dbReference type="PROSITE" id="PS00973">
    <property type="entry name" value="USP_2"/>
    <property type="match status" value="1"/>
</dbReference>
<dbReference type="CDD" id="cd02660">
    <property type="entry name" value="Peptidase_C19D"/>
    <property type="match status" value="1"/>
</dbReference>
<dbReference type="GO" id="GO:0004843">
    <property type="term" value="F:cysteine-type deubiquitinase activity"/>
    <property type="evidence" value="ECO:0007669"/>
    <property type="project" value="InterPro"/>
</dbReference>
<name>A0AAI9UIX3_9PEZI</name>
<dbReference type="GO" id="GO:0005634">
    <property type="term" value="C:nucleus"/>
    <property type="evidence" value="ECO:0007669"/>
    <property type="project" value="TreeGrafter"/>
</dbReference>
<evidence type="ECO:0000256" key="3">
    <source>
        <dbReference type="ARBA" id="ARBA00022833"/>
    </source>
</evidence>
<dbReference type="GO" id="GO:0008270">
    <property type="term" value="F:zinc ion binding"/>
    <property type="evidence" value="ECO:0007669"/>
    <property type="project" value="UniProtKB-KW"/>
</dbReference>
<dbReference type="InterPro" id="IPR013083">
    <property type="entry name" value="Znf_RING/FYVE/PHD"/>
</dbReference>
<evidence type="ECO:0000313" key="7">
    <source>
        <dbReference type="Proteomes" id="UP001239213"/>
    </source>
</evidence>
<dbReference type="Gene3D" id="3.90.70.10">
    <property type="entry name" value="Cysteine proteinases"/>
    <property type="match status" value="1"/>
</dbReference>
<proteinExistence type="predicted"/>
<gene>
    <name evidence="6" type="ORF">CCUS01_09541</name>
</gene>
<evidence type="ECO:0000259" key="5">
    <source>
        <dbReference type="PROSITE" id="PS50235"/>
    </source>
</evidence>
<evidence type="ECO:0000256" key="2">
    <source>
        <dbReference type="ARBA" id="ARBA00022771"/>
    </source>
</evidence>
<feature type="compositionally biased region" description="Low complexity" evidence="4">
    <location>
        <begin position="78"/>
        <end position="96"/>
    </location>
</feature>
<comment type="caution">
    <text evidence="6">The sequence shown here is derived from an EMBL/GenBank/DDBJ whole genome shotgun (WGS) entry which is preliminary data.</text>
</comment>
<dbReference type="SUPFAM" id="SSF57850">
    <property type="entry name" value="RING/U-box"/>
    <property type="match status" value="1"/>
</dbReference>
<dbReference type="InterPro" id="IPR038765">
    <property type="entry name" value="Papain-like_cys_pep_sf"/>
</dbReference>
<dbReference type="InterPro" id="IPR028889">
    <property type="entry name" value="USP"/>
</dbReference>
<dbReference type="GO" id="GO:0005829">
    <property type="term" value="C:cytosol"/>
    <property type="evidence" value="ECO:0007669"/>
    <property type="project" value="TreeGrafter"/>
</dbReference>
<dbReference type="SUPFAM" id="SSF54001">
    <property type="entry name" value="Cysteine proteinases"/>
    <property type="match status" value="1"/>
</dbReference>
<feature type="domain" description="USP" evidence="5">
    <location>
        <begin position="410"/>
        <end position="740"/>
    </location>
</feature>
<dbReference type="GO" id="GO:0016579">
    <property type="term" value="P:protein deubiquitination"/>
    <property type="evidence" value="ECO:0007669"/>
    <property type="project" value="InterPro"/>
</dbReference>
<keyword evidence="3" id="KW-0862">Zinc</keyword>
<evidence type="ECO:0000256" key="4">
    <source>
        <dbReference type="SAM" id="MobiDB-lite"/>
    </source>
</evidence>
<dbReference type="PANTHER" id="PTHR24006">
    <property type="entry name" value="UBIQUITIN CARBOXYL-TERMINAL HYDROLASE"/>
    <property type="match status" value="1"/>
</dbReference>
<accession>A0AAI9UIX3</accession>
<reference evidence="6" key="1">
    <citation type="submission" date="2016-11" db="EMBL/GenBank/DDBJ databases">
        <title>The genome sequence of Colletotrichum cuscutae.</title>
        <authorList>
            <person name="Baroncelli R."/>
        </authorList>
    </citation>
    <scope>NUCLEOTIDE SEQUENCE</scope>
    <source>
        <strain evidence="6">IMI 304802</strain>
    </source>
</reference>
<keyword evidence="6" id="KW-0378">Hydrolase</keyword>
<dbReference type="Pfam" id="PF02148">
    <property type="entry name" value="zf-UBP"/>
    <property type="match status" value="1"/>
</dbReference>
<dbReference type="Proteomes" id="UP001239213">
    <property type="component" value="Unassembled WGS sequence"/>
</dbReference>
<protein>
    <submittedName>
        <fullName evidence="6">Ubiquitin carboxyl-terminal hydrolase</fullName>
    </submittedName>
</protein>
<dbReference type="FunFam" id="3.90.70.10:FF:000127">
    <property type="entry name" value="Ubiquitin C-terminal hydrolase Ubp8"/>
    <property type="match status" value="1"/>
</dbReference>
<sequence>ADKTRIYCLLAAGATESTRLCAQCQLQHLQLPGIVCKAFWELCPPNDPESLCSLRMKSVAVWSLWFCFPSAPPNLASSTAATGTGSDSPRGPSRSSACAIHQSSPTRPLSGELHHGAKSLLPTIQTSSTLLSITGSALLAGKFYSHFMFPSLVLPIGPSYCDELAANGGFPVVLLRWPDSGRYQSTTPSLPIVGIANLSFRFWITFCLGLFCAIGKSQVFCFPASKMSARPTTPMSPKTAKVKSPLPGTPVFGCEHIQRLFTQSTEGITQCVHHYKMILKNIFEQTPVVPQTFKNSDGQVMTSLTSNYLCLQCSAIVNEDDRLKHGTKKQHRFYVDSRSGALYCQICDDLVWDPTLEELRVRKMGTGTFSNRKRKHDEMFSDGVKDSSASNPGFISNNTTTASCKANGLRGIYNAGATCYQNVVLQSFLHNPLLRNFYLSDGHQSTDCQLTNCLSCAMDDMFQDFYAVENTNGFTAASILSGFWISEKKAFENLVTTKEQDAHEFFQFLAEELHERNGDGKRPETGSEHTCNCIIHQTFYGKLQTGTTCQNCGGVTNAVQSFLDLSLGLENLSHRRKKGGQKVPSLTLQECLDEEYVKSDKCEYRCHNCSSMQQAKRATSIKRLPNVLAIQLKRFEYKQGRHDRASKIETVVNFPLQLNMLPYTTRGRGADSKDAFDLGRSCTYDLLSVVVHVGEIDTGHYVSYCRVGDQWFKFNDHKVEMASKSDVMSAQPYLLFYIIRSLS</sequence>
<keyword evidence="1" id="KW-0479">Metal-binding</keyword>
<keyword evidence="7" id="KW-1185">Reference proteome</keyword>